<sequence>MSRLDSFIRRLEAQRLLLNTTPDLVAGRDGLILELGLGNGRTWDHLREIHGGRRIVVFERRPSLPPHRLPAASDLVVGDLGETLEPFAARAGEPILLVHSDLGCGDPAIDAALGAWLGPVLARIVAPGGHVISDQPLATPGLDPLELPEGIGQGRYHLYRRAAAV</sequence>
<dbReference type="Proteomes" id="UP001163223">
    <property type="component" value="Chromosome"/>
</dbReference>
<accession>A0ACD4NMK0</accession>
<reference evidence="1" key="1">
    <citation type="submission" date="2022-11" db="EMBL/GenBank/DDBJ databases">
        <title>beta-Carotene-producing bacterium, Jeongeuplla avenae sp. nov., alleviates the salt stress of Arabidopsis seedlings.</title>
        <authorList>
            <person name="Jiang L."/>
            <person name="Lee J."/>
        </authorList>
    </citation>
    <scope>NUCLEOTIDE SEQUENCE</scope>
    <source>
        <strain evidence="1">DY_R2A_6</strain>
    </source>
</reference>
<evidence type="ECO:0000313" key="2">
    <source>
        <dbReference type="Proteomes" id="UP001163223"/>
    </source>
</evidence>
<evidence type="ECO:0000313" key="1">
    <source>
        <dbReference type="EMBL" id="WAJ28091.1"/>
    </source>
</evidence>
<name>A0ACD4NMK0_9HYPH</name>
<proteinExistence type="predicted"/>
<gene>
    <name evidence="1" type="ORF">OXU80_25245</name>
</gene>
<organism evidence="1 2">
    <name type="scientific">Antarcticirhabdus aurantiaca</name>
    <dbReference type="NCBI Taxonomy" id="2606717"/>
    <lineage>
        <taxon>Bacteria</taxon>
        <taxon>Pseudomonadati</taxon>
        <taxon>Pseudomonadota</taxon>
        <taxon>Alphaproteobacteria</taxon>
        <taxon>Hyphomicrobiales</taxon>
        <taxon>Aurantimonadaceae</taxon>
        <taxon>Antarcticirhabdus</taxon>
    </lineage>
</organism>
<keyword evidence="2" id="KW-1185">Reference proteome</keyword>
<dbReference type="EMBL" id="CP113520">
    <property type="protein sequence ID" value="WAJ28091.1"/>
    <property type="molecule type" value="Genomic_DNA"/>
</dbReference>
<protein>
    <submittedName>
        <fullName evidence="1">Uncharacterized protein</fullName>
    </submittedName>
</protein>